<dbReference type="STRING" id="1810919.A0A3D8T366"/>
<dbReference type="AlphaFoldDB" id="A0A3D8T366"/>
<dbReference type="InterPro" id="IPR032675">
    <property type="entry name" value="LRR_dom_sf"/>
</dbReference>
<evidence type="ECO:0000313" key="1">
    <source>
        <dbReference type="EMBL" id="RDW92994.1"/>
    </source>
</evidence>
<proteinExistence type="predicted"/>
<sequence>MLDQPHHPLLLPEIVSNVLENVRMRDLASCAQVNRTWSTIALKRMYEGSTWDMQFRTPDIISLNCLYVASRERFARHMGNVKHLLIAPENTVDKREVGLPKKLVALEEFRPMRDPEYAKSLFRSHNPRVKSLMVPFGIYGWRKRDFMDVFLTPSVEFLAIDDEFCRFLDSEHMTANRLENIRALTIYWSGASKNVTSLCSLLNRCNLRFFHIEDLRDPTPMSDSNVRQLIDCLKRQRDLRALALIIPEVYSTIAQQLLVRNPWPHLKALSVGNFGDRHWGPIRLPKFTELEMLSLRSVDPLLGIVGREPEIKNRLRMLHLEVYDIDDAAPLLDILPGCHRLQKLSLGEISSVGGDPPELYARFYERLPSLPSLECLSMYWEINLDIQVLRHVAIQCPQITILNLYPLELNADIVTLRTIPPLPQLKVMKVSEILFHNPRQWIQGDGLQQLAAEWRRIFPKLRACPTPTDTGYPVTEQDIRDHLQYSSEASWEHPNDSDCLTARLSTVLGHRDWIDSDVEYVYQRELETEVIGWPVVRLGELDQAESHSTYHL</sequence>
<comment type="caution">
    <text evidence="1">The sequence shown here is derived from an EMBL/GenBank/DDBJ whole genome shotgun (WGS) entry which is preliminary data.</text>
</comment>
<accession>A0A3D8T366</accession>
<dbReference type="GeneID" id="38110686"/>
<evidence type="ECO:0008006" key="3">
    <source>
        <dbReference type="Google" id="ProtNLM"/>
    </source>
</evidence>
<dbReference type="OrthoDB" id="5426109at2759"/>
<name>A0A3D8T366_9EURO</name>
<dbReference type="SUPFAM" id="SSF52047">
    <property type="entry name" value="RNI-like"/>
    <property type="match status" value="1"/>
</dbReference>
<dbReference type="RefSeq" id="XP_026608177.1">
    <property type="nucleotide sequence ID" value="XM_026742332.1"/>
</dbReference>
<dbReference type="SUPFAM" id="SSF81383">
    <property type="entry name" value="F-box domain"/>
    <property type="match status" value="1"/>
</dbReference>
<gene>
    <name evidence="1" type="ORF">DSM5745_00316</name>
</gene>
<dbReference type="InterPro" id="IPR036047">
    <property type="entry name" value="F-box-like_dom_sf"/>
</dbReference>
<dbReference type="EMBL" id="PVWQ01000001">
    <property type="protein sequence ID" value="RDW92994.1"/>
    <property type="molecule type" value="Genomic_DNA"/>
</dbReference>
<dbReference type="Gene3D" id="3.80.10.10">
    <property type="entry name" value="Ribonuclease Inhibitor"/>
    <property type="match status" value="1"/>
</dbReference>
<dbReference type="Proteomes" id="UP000256690">
    <property type="component" value="Unassembled WGS sequence"/>
</dbReference>
<protein>
    <recommendedName>
        <fullName evidence="3">F-box domain-containing protein</fullName>
    </recommendedName>
</protein>
<keyword evidence="2" id="KW-1185">Reference proteome</keyword>
<reference evidence="1 2" key="1">
    <citation type="journal article" date="2018" name="IMA Fungus">
        <title>IMA Genome-F 9: Draft genome sequence of Annulohypoxylon stygium, Aspergillus mulundensis, Berkeleyomyces basicola (syn. Thielaviopsis basicola), Ceratocystis smalleyi, two Cercospora beticola strains, Coleophoma cylindrospora, Fusarium fracticaudum, Phialophora cf. hyalina, and Morchella septimelata.</title>
        <authorList>
            <person name="Wingfield B.D."/>
            <person name="Bills G.F."/>
            <person name="Dong Y."/>
            <person name="Huang W."/>
            <person name="Nel W.J."/>
            <person name="Swalarsk-Parry B.S."/>
            <person name="Vaghefi N."/>
            <person name="Wilken P.M."/>
            <person name="An Z."/>
            <person name="de Beer Z.W."/>
            <person name="De Vos L."/>
            <person name="Chen L."/>
            <person name="Duong T.A."/>
            <person name="Gao Y."/>
            <person name="Hammerbacher A."/>
            <person name="Kikkert J.R."/>
            <person name="Li Y."/>
            <person name="Li H."/>
            <person name="Li K."/>
            <person name="Li Q."/>
            <person name="Liu X."/>
            <person name="Ma X."/>
            <person name="Naidoo K."/>
            <person name="Pethybridge S.J."/>
            <person name="Sun J."/>
            <person name="Steenkamp E.T."/>
            <person name="van der Nest M.A."/>
            <person name="van Wyk S."/>
            <person name="Wingfield M.J."/>
            <person name="Xiong C."/>
            <person name="Yue Q."/>
            <person name="Zhang X."/>
        </authorList>
    </citation>
    <scope>NUCLEOTIDE SEQUENCE [LARGE SCALE GENOMIC DNA]</scope>
    <source>
        <strain evidence="1 2">DSM 5745</strain>
    </source>
</reference>
<organism evidence="1 2">
    <name type="scientific">Aspergillus mulundensis</name>
    <dbReference type="NCBI Taxonomy" id="1810919"/>
    <lineage>
        <taxon>Eukaryota</taxon>
        <taxon>Fungi</taxon>
        <taxon>Dikarya</taxon>
        <taxon>Ascomycota</taxon>
        <taxon>Pezizomycotina</taxon>
        <taxon>Eurotiomycetes</taxon>
        <taxon>Eurotiomycetidae</taxon>
        <taxon>Eurotiales</taxon>
        <taxon>Aspergillaceae</taxon>
        <taxon>Aspergillus</taxon>
        <taxon>Aspergillus subgen. Nidulantes</taxon>
    </lineage>
</organism>
<evidence type="ECO:0000313" key="2">
    <source>
        <dbReference type="Proteomes" id="UP000256690"/>
    </source>
</evidence>